<evidence type="ECO:0000256" key="8">
    <source>
        <dbReference type="SAM" id="Phobius"/>
    </source>
</evidence>
<keyword evidence="4" id="KW-0547">Nucleotide-binding</keyword>
<name>A0A653KXP9_AERVE</name>
<comment type="subcellular location">
    <subcellularLocation>
        <location evidence="1">Cell membrane</location>
    </subcellularLocation>
</comment>
<feature type="transmembrane region" description="Helical" evidence="8">
    <location>
        <begin position="157"/>
        <end position="173"/>
    </location>
</feature>
<dbReference type="GO" id="GO:0051607">
    <property type="term" value="P:defense response to virus"/>
    <property type="evidence" value="ECO:0007669"/>
    <property type="project" value="UniProtKB-KW"/>
</dbReference>
<organism evidence="10 11">
    <name type="scientific">Aeromonas veronii</name>
    <dbReference type="NCBI Taxonomy" id="654"/>
    <lineage>
        <taxon>Bacteria</taxon>
        <taxon>Pseudomonadati</taxon>
        <taxon>Pseudomonadota</taxon>
        <taxon>Gammaproteobacteria</taxon>
        <taxon>Aeromonadales</taxon>
        <taxon>Aeromonadaceae</taxon>
        <taxon>Aeromonas</taxon>
    </lineage>
</organism>
<protein>
    <recommendedName>
        <fullName evidence="9">Pycsar effector protein domain-containing protein</fullName>
    </recommendedName>
</protein>
<keyword evidence="5 8" id="KW-1133">Transmembrane helix</keyword>
<feature type="transmembrane region" description="Helical" evidence="8">
    <location>
        <begin position="28"/>
        <end position="45"/>
    </location>
</feature>
<evidence type="ECO:0000313" key="11">
    <source>
        <dbReference type="Proteomes" id="UP000439123"/>
    </source>
</evidence>
<evidence type="ECO:0000256" key="2">
    <source>
        <dbReference type="ARBA" id="ARBA00022475"/>
    </source>
</evidence>
<keyword evidence="3 8" id="KW-0812">Transmembrane</keyword>
<evidence type="ECO:0000256" key="6">
    <source>
        <dbReference type="ARBA" id="ARBA00023118"/>
    </source>
</evidence>
<evidence type="ECO:0000256" key="3">
    <source>
        <dbReference type="ARBA" id="ARBA00022692"/>
    </source>
</evidence>
<evidence type="ECO:0000259" key="9">
    <source>
        <dbReference type="Pfam" id="PF18967"/>
    </source>
</evidence>
<dbReference type="GO" id="GO:0005886">
    <property type="term" value="C:plasma membrane"/>
    <property type="evidence" value="ECO:0007669"/>
    <property type="project" value="UniProtKB-SubCell"/>
</dbReference>
<keyword evidence="6" id="KW-0051">Antiviral defense</keyword>
<sequence length="174" mass="19633">MDTELDKKLDTIFKNVNDWLKFAEQKNAALLVLNVGLIWGISRVLPNNVEFGPLNYWLNLIGFTLLIASAIACIVSFMPVLNDCWFSQGEQKKSDNSLFFGDIAKYDAASYLKLVISKLPESDIKSSNFDLDYANQITNNAKITLTKYKWFGASSKITILGSIILSVSLLFLYW</sequence>
<keyword evidence="2" id="KW-1003">Cell membrane</keyword>
<dbReference type="GO" id="GO:0000166">
    <property type="term" value="F:nucleotide binding"/>
    <property type="evidence" value="ECO:0007669"/>
    <property type="project" value="UniProtKB-KW"/>
</dbReference>
<evidence type="ECO:0000313" key="10">
    <source>
        <dbReference type="EMBL" id="VXA84109.1"/>
    </source>
</evidence>
<keyword evidence="7 8" id="KW-0472">Membrane</keyword>
<proteinExistence type="predicted"/>
<reference evidence="10 11" key="1">
    <citation type="submission" date="2019-10" db="EMBL/GenBank/DDBJ databases">
        <authorList>
            <person name="Karimi E."/>
        </authorList>
    </citation>
    <scope>NUCLEOTIDE SEQUENCE [LARGE SCALE GENOMIC DNA]</scope>
    <source>
        <strain evidence="10">Aeromonas sp. 8C</strain>
    </source>
</reference>
<dbReference type="Pfam" id="PF18967">
    <property type="entry name" value="PycTM"/>
    <property type="match status" value="1"/>
</dbReference>
<feature type="domain" description="Pycsar effector protein" evidence="9">
    <location>
        <begin position="9"/>
        <end position="171"/>
    </location>
</feature>
<dbReference type="InterPro" id="IPR043760">
    <property type="entry name" value="PycTM_dom"/>
</dbReference>
<feature type="transmembrane region" description="Helical" evidence="8">
    <location>
        <begin position="57"/>
        <end position="81"/>
    </location>
</feature>
<evidence type="ECO:0000256" key="4">
    <source>
        <dbReference type="ARBA" id="ARBA00022741"/>
    </source>
</evidence>
<evidence type="ECO:0000256" key="5">
    <source>
        <dbReference type="ARBA" id="ARBA00022989"/>
    </source>
</evidence>
<evidence type="ECO:0000256" key="1">
    <source>
        <dbReference type="ARBA" id="ARBA00004236"/>
    </source>
</evidence>
<evidence type="ECO:0000256" key="7">
    <source>
        <dbReference type="ARBA" id="ARBA00023136"/>
    </source>
</evidence>
<dbReference type="Proteomes" id="UP000439123">
    <property type="component" value="Unassembled WGS sequence"/>
</dbReference>
<gene>
    <name evidence="10" type="ORF">AERO8C_160262</name>
</gene>
<dbReference type="AlphaFoldDB" id="A0A653KXP9"/>
<accession>A0A653KXP9</accession>
<dbReference type="EMBL" id="CABWLC010000008">
    <property type="protein sequence ID" value="VXA84109.1"/>
    <property type="molecule type" value="Genomic_DNA"/>
</dbReference>
<dbReference type="RefSeq" id="WP_159158973.1">
    <property type="nucleotide sequence ID" value="NZ_LR732798.1"/>
</dbReference>